<dbReference type="InterPro" id="IPR003961">
    <property type="entry name" value="FN3_dom"/>
</dbReference>
<evidence type="ECO:0000313" key="9">
    <source>
        <dbReference type="Proteomes" id="UP000215509"/>
    </source>
</evidence>
<evidence type="ECO:0000256" key="3">
    <source>
        <dbReference type="ARBA" id="ARBA00023277"/>
    </source>
</evidence>
<dbReference type="Proteomes" id="UP000215509">
    <property type="component" value="Unassembled WGS sequence"/>
</dbReference>
<evidence type="ECO:0008006" key="10">
    <source>
        <dbReference type="Google" id="ProtNLM"/>
    </source>
</evidence>
<evidence type="ECO:0000256" key="1">
    <source>
        <dbReference type="ARBA" id="ARBA00022729"/>
    </source>
</evidence>
<dbReference type="PANTHER" id="PTHR45713">
    <property type="entry name" value="FTP DOMAIN-CONTAINING PROTEIN"/>
    <property type="match status" value="1"/>
</dbReference>
<dbReference type="Pfam" id="PF00041">
    <property type="entry name" value="fn3"/>
    <property type="match status" value="1"/>
</dbReference>
<protein>
    <recommendedName>
        <fullName evidence="10">F5/8 type C domain-containing protein</fullName>
    </recommendedName>
</protein>
<dbReference type="SMART" id="SM00060">
    <property type="entry name" value="FN3"/>
    <property type="match status" value="1"/>
</dbReference>
<keyword evidence="1" id="KW-0732">Signal</keyword>
<dbReference type="InterPro" id="IPR051941">
    <property type="entry name" value="BG_Antigen-Binding_Lectin"/>
</dbReference>
<evidence type="ECO:0000259" key="6">
    <source>
        <dbReference type="PROSITE" id="PS50022"/>
    </source>
</evidence>
<dbReference type="InterPro" id="IPR013783">
    <property type="entry name" value="Ig-like_fold"/>
</dbReference>
<dbReference type="SUPFAM" id="SSF49785">
    <property type="entry name" value="Galactose-binding domain-like"/>
    <property type="match status" value="2"/>
</dbReference>
<reference evidence="8 9" key="1">
    <citation type="submission" date="2017-07" db="EMBL/GenBank/DDBJ databases">
        <title>Genome sequencing and assembly of Paenibacillus rigui.</title>
        <authorList>
            <person name="Mayilraj S."/>
        </authorList>
    </citation>
    <scope>NUCLEOTIDE SEQUENCE [LARGE SCALE GENOMIC DNA]</scope>
    <source>
        <strain evidence="8 9">JCM 16352</strain>
    </source>
</reference>
<evidence type="ECO:0000256" key="4">
    <source>
        <dbReference type="ARBA" id="ARBA00023295"/>
    </source>
</evidence>
<keyword evidence="3" id="KW-0119">Carbohydrate metabolism</keyword>
<dbReference type="InterPro" id="IPR036116">
    <property type="entry name" value="FN3_sf"/>
</dbReference>
<evidence type="ECO:0000256" key="5">
    <source>
        <dbReference type="ARBA" id="ARBA00023326"/>
    </source>
</evidence>
<dbReference type="PANTHER" id="PTHR45713:SF6">
    <property type="entry name" value="F5_8 TYPE C DOMAIN-CONTAINING PROTEIN"/>
    <property type="match status" value="1"/>
</dbReference>
<feature type="domain" description="F5/8 type C" evidence="6">
    <location>
        <begin position="1"/>
        <end position="46"/>
    </location>
</feature>
<evidence type="ECO:0000259" key="7">
    <source>
        <dbReference type="PROSITE" id="PS50853"/>
    </source>
</evidence>
<dbReference type="InterPro" id="IPR000421">
    <property type="entry name" value="FA58C"/>
</dbReference>
<dbReference type="PROSITE" id="PS50022">
    <property type="entry name" value="FA58C_3"/>
    <property type="match status" value="2"/>
</dbReference>
<dbReference type="AlphaFoldDB" id="A0A229UPW0"/>
<dbReference type="Pfam" id="PF00754">
    <property type="entry name" value="F5_F8_type_C"/>
    <property type="match status" value="1"/>
</dbReference>
<keyword evidence="5" id="KW-0624">Polysaccharide degradation</keyword>
<dbReference type="EMBL" id="NMQW01000022">
    <property type="protein sequence ID" value="OXM85458.1"/>
    <property type="molecule type" value="Genomic_DNA"/>
</dbReference>
<evidence type="ECO:0000313" key="8">
    <source>
        <dbReference type="EMBL" id="OXM85458.1"/>
    </source>
</evidence>
<dbReference type="GO" id="GO:0000272">
    <property type="term" value="P:polysaccharide catabolic process"/>
    <property type="evidence" value="ECO:0007669"/>
    <property type="project" value="UniProtKB-KW"/>
</dbReference>
<dbReference type="SUPFAM" id="SSF49265">
    <property type="entry name" value="Fibronectin type III"/>
    <property type="match status" value="1"/>
</dbReference>
<keyword evidence="2" id="KW-0378">Hydrolase</keyword>
<organism evidence="8 9">
    <name type="scientific">Paenibacillus rigui</name>
    <dbReference type="NCBI Taxonomy" id="554312"/>
    <lineage>
        <taxon>Bacteria</taxon>
        <taxon>Bacillati</taxon>
        <taxon>Bacillota</taxon>
        <taxon>Bacilli</taxon>
        <taxon>Bacillales</taxon>
        <taxon>Paenibacillaceae</taxon>
        <taxon>Paenibacillus</taxon>
    </lineage>
</organism>
<keyword evidence="9" id="KW-1185">Reference proteome</keyword>
<proteinExistence type="predicted"/>
<dbReference type="Gene3D" id="2.60.40.10">
    <property type="entry name" value="Immunoglobulins"/>
    <property type="match status" value="1"/>
</dbReference>
<dbReference type="InterPro" id="IPR008979">
    <property type="entry name" value="Galactose-bd-like_sf"/>
</dbReference>
<evidence type="ECO:0000256" key="2">
    <source>
        <dbReference type="ARBA" id="ARBA00022801"/>
    </source>
</evidence>
<name>A0A229UPW0_9BACL</name>
<sequence length="273" mass="27832">MAGTTGTTIGASKTVSFSPVTSRYVRLYITSAADVPSINELEVYNSTSGPDTTAPTAPAGLTATAVSSSQIQLGWTASNDNVGVTGYDVYRGGTLIGTAATAAYTDTGLAASTAYSYTVKAKDAAGNVSAASNTASATTPAAGGNLALGKAYSASTTWSASYPAANAFDGSTSTRWSASSGSLNNQWVTVDFGTAATYSQVVLKEITYQRVSSYKLQSSADGITFTDIAGTAGTTIGASKTVNFTPVTARYLRVYITTATDVPTLNEVEAYSL</sequence>
<feature type="domain" description="Fibronectin type-III" evidence="7">
    <location>
        <begin position="57"/>
        <end position="142"/>
    </location>
</feature>
<dbReference type="CDD" id="cd00063">
    <property type="entry name" value="FN3"/>
    <property type="match status" value="1"/>
</dbReference>
<feature type="domain" description="F5/8 type C" evidence="6">
    <location>
        <begin position="134"/>
        <end position="273"/>
    </location>
</feature>
<dbReference type="Gene3D" id="2.60.120.260">
    <property type="entry name" value="Galactose-binding domain-like"/>
    <property type="match status" value="2"/>
</dbReference>
<dbReference type="FunFam" id="2.60.40.10:FF:001114">
    <property type="entry name" value="Chitinase A1"/>
    <property type="match status" value="1"/>
</dbReference>
<gene>
    <name evidence="8" type="ORF">CF651_15455</name>
</gene>
<accession>A0A229UPW0</accession>
<dbReference type="GO" id="GO:0016798">
    <property type="term" value="F:hydrolase activity, acting on glycosyl bonds"/>
    <property type="evidence" value="ECO:0007669"/>
    <property type="project" value="UniProtKB-KW"/>
</dbReference>
<comment type="caution">
    <text evidence="8">The sequence shown here is derived from an EMBL/GenBank/DDBJ whole genome shotgun (WGS) entry which is preliminary data.</text>
</comment>
<dbReference type="PROSITE" id="PS50853">
    <property type="entry name" value="FN3"/>
    <property type="match status" value="1"/>
</dbReference>
<keyword evidence="4" id="KW-0326">Glycosidase</keyword>